<proteinExistence type="predicted"/>
<keyword evidence="3" id="KW-1185">Reference proteome</keyword>
<evidence type="ECO:0000313" key="3">
    <source>
        <dbReference type="Proteomes" id="UP000266841"/>
    </source>
</evidence>
<dbReference type="EMBL" id="AGNL01002568">
    <property type="protein sequence ID" value="EJK76050.1"/>
    <property type="molecule type" value="Genomic_DNA"/>
</dbReference>
<accession>K0TF58</accession>
<sequence>QNAARSAVEQPADLAKVFKIIKELLPNYTATNLPPGRCPVKDRVSTAFLTEPKLQSLKLRSTKKGALIDFLAVIGDVATRACSSKNIRDGFVAGGYIDDKVFRYPVLNKLLATCRRNITKDEYENVLDTFEIFLSTFEAQGHIPEELFDMYGFVHDYGVDGQIVRRDAGITQEQLQRAKCLTHDFQINLRKQRLLDCQRSERLKKKRENAKHQAKIDANAVAVKRLVGMLKDDDADDKFAFLSDSDESALEHSTLEHFFNLRAQELVSFITARNPQHNTKSSVPAKGTLQEAKDGARKSVLIAFESRAMPNRLLGSFPHDLSDEGEHDDDELIEREESALDVEVVDLSDKEWALPSQLLSNDQWVEQVKSGFNINDEVVTIFDRAADMETEEARSFIGSAKAKADLLLKILRERYKAHVQNRISKKSKRNHWVMKLACKNLNVVAAVMVMADHVKEDITCIQEADCILASSSNNFIPCRSHPKRQGVYGYYDNNRGCFVRSGKSSSRAGSREKQGFFESLQQVILVGFDPISAGARSFGKDVAEGGILLLDEGDKTSILASMNTAEGRANPTPIQKFHDIISYQFEFGYDLAIAPELNVSQSPGFESVLGIFGGTMPIVPRGTLRPRSDTLDSARDALGLEMASIDLYQDQLARSQMGCSLTSPIVSSQVTIRPRSDTLDSARDTLGLDGLDRPAPGPAGRKPNGRPLSSPEGERDTLEARG</sequence>
<name>K0TF58_THAOC</name>
<protein>
    <submittedName>
        <fullName evidence="2">Uncharacterized protein</fullName>
    </submittedName>
</protein>
<organism evidence="2 3">
    <name type="scientific">Thalassiosira oceanica</name>
    <name type="common">Marine diatom</name>
    <dbReference type="NCBI Taxonomy" id="159749"/>
    <lineage>
        <taxon>Eukaryota</taxon>
        <taxon>Sar</taxon>
        <taxon>Stramenopiles</taxon>
        <taxon>Ochrophyta</taxon>
        <taxon>Bacillariophyta</taxon>
        <taxon>Coscinodiscophyceae</taxon>
        <taxon>Thalassiosirophycidae</taxon>
        <taxon>Thalassiosirales</taxon>
        <taxon>Thalassiosiraceae</taxon>
        <taxon>Thalassiosira</taxon>
    </lineage>
</organism>
<dbReference type="Proteomes" id="UP000266841">
    <property type="component" value="Unassembled WGS sequence"/>
</dbReference>
<feature type="compositionally biased region" description="Basic and acidic residues" evidence="1">
    <location>
        <begin position="674"/>
        <end position="683"/>
    </location>
</feature>
<feature type="compositionally biased region" description="Basic and acidic residues" evidence="1">
    <location>
        <begin position="712"/>
        <end position="722"/>
    </location>
</feature>
<evidence type="ECO:0000313" key="2">
    <source>
        <dbReference type="EMBL" id="EJK76050.1"/>
    </source>
</evidence>
<dbReference type="AlphaFoldDB" id="K0TF58"/>
<dbReference type="OrthoDB" id="56338at2759"/>
<feature type="non-terminal residue" evidence="2">
    <location>
        <position position="1"/>
    </location>
</feature>
<gene>
    <name evidence="2" type="ORF">THAOC_02207</name>
</gene>
<feature type="region of interest" description="Disordered" evidence="1">
    <location>
        <begin position="672"/>
        <end position="722"/>
    </location>
</feature>
<comment type="caution">
    <text evidence="2">The sequence shown here is derived from an EMBL/GenBank/DDBJ whole genome shotgun (WGS) entry which is preliminary data.</text>
</comment>
<evidence type="ECO:0000256" key="1">
    <source>
        <dbReference type="SAM" id="MobiDB-lite"/>
    </source>
</evidence>
<reference evidence="2 3" key="1">
    <citation type="journal article" date="2012" name="Genome Biol.">
        <title>Genome and low-iron response of an oceanic diatom adapted to chronic iron limitation.</title>
        <authorList>
            <person name="Lommer M."/>
            <person name="Specht M."/>
            <person name="Roy A.S."/>
            <person name="Kraemer L."/>
            <person name="Andreson R."/>
            <person name="Gutowska M.A."/>
            <person name="Wolf J."/>
            <person name="Bergner S.V."/>
            <person name="Schilhabel M.B."/>
            <person name="Klostermeier U.C."/>
            <person name="Beiko R.G."/>
            <person name="Rosenstiel P."/>
            <person name="Hippler M."/>
            <person name="Laroche J."/>
        </authorList>
    </citation>
    <scope>NUCLEOTIDE SEQUENCE [LARGE SCALE GENOMIC DNA]</scope>
    <source>
        <strain evidence="2 3">CCMP1005</strain>
    </source>
</reference>